<evidence type="ECO:0000259" key="4">
    <source>
        <dbReference type="PROSITE" id="PS50048"/>
    </source>
</evidence>
<dbReference type="PANTHER" id="PTHR31001:SF40">
    <property type="entry name" value="ZN(II)2CYS6 TRANSCRIPTION FACTOR (EUROFUNG)"/>
    <property type="match status" value="1"/>
</dbReference>
<dbReference type="InterPro" id="IPR036864">
    <property type="entry name" value="Zn2-C6_fun-type_DNA-bd_sf"/>
</dbReference>
<gene>
    <name evidence="5" type="ORF">K432DRAFT_360732</name>
</gene>
<evidence type="ECO:0000256" key="1">
    <source>
        <dbReference type="ARBA" id="ARBA00004123"/>
    </source>
</evidence>
<keyword evidence="2" id="KW-0539">Nucleus</keyword>
<evidence type="ECO:0000256" key="2">
    <source>
        <dbReference type="ARBA" id="ARBA00023242"/>
    </source>
</evidence>
<evidence type="ECO:0000313" key="5">
    <source>
        <dbReference type="EMBL" id="OCK76232.1"/>
    </source>
</evidence>
<comment type="subcellular location">
    <subcellularLocation>
        <location evidence="1">Nucleus</location>
    </subcellularLocation>
</comment>
<dbReference type="PANTHER" id="PTHR31001">
    <property type="entry name" value="UNCHARACTERIZED TRANSCRIPTIONAL REGULATORY PROTEIN"/>
    <property type="match status" value="1"/>
</dbReference>
<dbReference type="PROSITE" id="PS00463">
    <property type="entry name" value="ZN2_CY6_FUNGAL_1"/>
    <property type="match status" value="1"/>
</dbReference>
<dbReference type="InterPro" id="IPR050613">
    <property type="entry name" value="Sec_Metabolite_Reg"/>
</dbReference>
<dbReference type="Pfam" id="PF00172">
    <property type="entry name" value="Zn_clus"/>
    <property type="match status" value="1"/>
</dbReference>
<dbReference type="SUPFAM" id="SSF57701">
    <property type="entry name" value="Zn2/Cys6 DNA-binding domain"/>
    <property type="match status" value="1"/>
</dbReference>
<accession>A0A8E2JBF5</accession>
<dbReference type="GO" id="GO:0005634">
    <property type="term" value="C:nucleus"/>
    <property type="evidence" value="ECO:0007669"/>
    <property type="project" value="UniProtKB-SubCell"/>
</dbReference>
<dbReference type="PROSITE" id="PS50048">
    <property type="entry name" value="ZN2_CY6_FUNGAL_2"/>
    <property type="match status" value="1"/>
</dbReference>
<evidence type="ECO:0000313" key="6">
    <source>
        <dbReference type="Proteomes" id="UP000250266"/>
    </source>
</evidence>
<dbReference type="GO" id="GO:0008270">
    <property type="term" value="F:zinc ion binding"/>
    <property type="evidence" value="ECO:0007669"/>
    <property type="project" value="InterPro"/>
</dbReference>
<proteinExistence type="predicted"/>
<dbReference type="InterPro" id="IPR001138">
    <property type="entry name" value="Zn2Cys6_DnaBD"/>
</dbReference>
<dbReference type="Gene3D" id="4.10.240.10">
    <property type="entry name" value="Zn(2)-C6 fungal-type DNA-binding domain"/>
    <property type="match status" value="1"/>
</dbReference>
<feature type="region of interest" description="Disordered" evidence="3">
    <location>
        <begin position="49"/>
        <end position="81"/>
    </location>
</feature>
<organism evidence="5 6">
    <name type="scientific">Lepidopterella palustris CBS 459.81</name>
    <dbReference type="NCBI Taxonomy" id="1314670"/>
    <lineage>
        <taxon>Eukaryota</taxon>
        <taxon>Fungi</taxon>
        <taxon>Dikarya</taxon>
        <taxon>Ascomycota</taxon>
        <taxon>Pezizomycotina</taxon>
        <taxon>Dothideomycetes</taxon>
        <taxon>Pleosporomycetidae</taxon>
        <taxon>Mytilinidiales</taxon>
        <taxon>Argynnaceae</taxon>
        <taxon>Lepidopterella</taxon>
    </lineage>
</organism>
<reference evidence="5 6" key="1">
    <citation type="journal article" date="2016" name="Nat. Commun.">
        <title>Ectomycorrhizal ecology is imprinted in the genome of the dominant symbiotic fungus Cenococcum geophilum.</title>
        <authorList>
            <consortium name="DOE Joint Genome Institute"/>
            <person name="Peter M."/>
            <person name="Kohler A."/>
            <person name="Ohm R.A."/>
            <person name="Kuo A."/>
            <person name="Krutzmann J."/>
            <person name="Morin E."/>
            <person name="Arend M."/>
            <person name="Barry K.W."/>
            <person name="Binder M."/>
            <person name="Choi C."/>
            <person name="Clum A."/>
            <person name="Copeland A."/>
            <person name="Grisel N."/>
            <person name="Haridas S."/>
            <person name="Kipfer T."/>
            <person name="LaButti K."/>
            <person name="Lindquist E."/>
            <person name="Lipzen A."/>
            <person name="Maire R."/>
            <person name="Meier B."/>
            <person name="Mihaltcheva S."/>
            <person name="Molinier V."/>
            <person name="Murat C."/>
            <person name="Poggeler S."/>
            <person name="Quandt C.A."/>
            <person name="Sperisen C."/>
            <person name="Tritt A."/>
            <person name="Tisserant E."/>
            <person name="Crous P.W."/>
            <person name="Henrissat B."/>
            <person name="Nehls U."/>
            <person name="Egli S."/>
            <person name="Spatafora J.W."/>
            <person name="Grigoriev I.V."/>
            <person name="Martin F.M."/>
        </authorList>
    </citation>
    <scope>NUCLEOTIDE SEQUENCE [LARGE SCALE GENOMIC DNA]</scope>
    <source>
        <strain evidence="5 6">CBS 459.81</strain>
    </source>
</reference>
<dbReference type="SMART" id="SM00066">
    <property type="entry name" value="GAL4"/>
    <property type="match status" value="1"/>
</dbReference>
<feature type="region of interest" description="Disordered" evidence="3">
    <location>
        <begin position="102"/>
        <end position="121"/>
    </location>
</feature>
<keyword evidence="6" id="KW-1185">Reference proteome</keyword>
<feature type="domain" description="Zn(2)-C6 fungal-type" evidence="4">
    <location>
        <begin position="13"/>
        <end position="45"/>
    </location>
</feature>
<dbReference type="Proteomes" id="UP000250266">
    <property type="component" value="Unassembled WGS sequence"/>
</dbReference>
<dbReference type="CDD" id="cd12148">
    <property type="entry name" value="fungal_TF_MHR"/>
    <property type="match status" value="1"/>
</dbReference>
<dbReference type="CDD" id="cd00067">
    <property type="entry name" value="GAL4"/>
    <property type="match status" value="1"/>
</dbReference>
<sequence>MNTTYRRNGKLQSCEPCRKGKLRCDHMMPTCGRCARRNMAEQCVYHPAPLSKALPTPHTSEASPSPRPNLQICDTNPDTTSESLVTVSESAGRSNYHETLAEESLQVQPHSRSQRGVEDNQRTIQQSLTQTLGFSTTSQSSPGFLGATSYSAILAENETNIGITSTDAGAGHGSFAAVSQTHVQKGAEMLLLLKDMPLFDRFIDRWFSLSRGIVVIEPMVKQWAASLWACHHKVLQSQRPDSMIKLSEVIWLNTLNPLKFNGKTTPREFVAIGTGENLRWEVVGIIFSVVGMLAMTLLDGDSIFLSHDDEPLDRKQFALNVWNASEICLKFCSDFDVLNDLFHWLLYENTVLTSSLQPKGGYANWQKAGVLNNALLAFGLHQEIKVDADTPFFITEFRKKVFVSAYSNDKYMATFLGRPPRLTHRYCRIQLPLDLTDAQIMSDGLDLDNAIGTLDNEGWNQRGTIHRCTFARIVAQNARIREDILEISLGVHEQDIVLRAESIEKRAEEMWETLPEFLRLDSHNPWDIKRAPVELLFLVYVRLENLNHHFLLQRSLIKNTTSDTGKLLAIAKEIFLDVLIIVNNRDSIRDFQIDFLLILCTHGLPSSAVIAVELLRQEQNRGVSMNPLSRSDTIQDLSIFVGCLSSIRPDSGAYSICDRGRRFLKRILDTILSPATIAASSNLSILDFQDSSSSVPLFPGNDGDFMRWLETMEWEHENWTNFN</sequence>
<dbReference type="OrthoDB" id="4898680at2759"/>
<name>A0A8E2JBF5_9PEZI</name>
<dbReference type="AlphaFoldDB" id="A0A8E2JBF5"/>
<protein>
    <recommendedName>
        <fullName evidence="4">Zn(2)-C6 fungal-type domain-containing protein</fullName>
    </recommendedName>
</protein>
<evidence type="ECO:0000256" key="3">
    <source>
        <dbReference type="SAM" id="MobiDB-lite"/>
    </source>
</evidence>
<dbReference type="GO" id="GO:0000981">
    <property type="term" value="F:DNA-binding transcription factor activity, RNA polymerase II-specific"/>
    <property type="evidence" value="ECO:0007669"/>
    <property type="project" value="InterPro"/>
</dbReference>
<dbReference type="EMBL" id="KV745230">
    <property type="protein sequence ID" value="OCK76232.1"/>
    <property type="molecule type" value="Genomic_DNA"/>
</dbReference>